<evidence type="ECO:0000259" key="1">
    <source>
        <dbReference type="Pfam" id="PF12728"/>
    </source>
</evidence>
<dbReference type="InterPro" id="IPR010093">
    <property type="entry name" value="SinI_DNA-bd"/>
</dbReference>
<dbReference type="InterPro" id="IPR041657">
    <property type="entry name" value="HTH_17"/>
</dbReference>
<evidence type="ECO:0000313" key="3">
    <source>
        <dbReference type="Proteomes" id="UP000182258"/>
    </source>
</evidence>
<accession>A0A1I1JMK9</accession>
<dbReference type="Proteomes" id="UP000182258">
    <property type="component" value="Unassembled WGS sequence"/>
</dbReference>
<sequence>MTLPAAQAYSGLSRSFFYKLFTQGLLRRLKAGKRVLILRADLDAYLESIKEGMSP</sequence>
<name>A0A1I1JMK9_9HYPH</name>
<gene>
    <name evidence="2" type="ORF">SAMN04488059_1064</name>
</gene>
<proteinExistence type="predicted"/>
<protein>
    <submittedName>
        <fullName evidence="2">DNA binding domain-containing protein, excisionase family</fullName>
    </submittedName>
</protein>
<dbReference type="AlphaFoldDB" id="A0A1I1JMK9"/>
<organism evidence="2 3">
    <name type="scientific">Devosia psychrophila</name>
    <dbReference type="NCBI Taxonomy" id="728005"/>
    <lineage>
        <taxon>Bacteria</taxon>
        <taxon>Pseudomonadati</taxon>
        <taxon>Pseudomonadota</taxon>
        <taxon>Alphaproteobacteria</taxon>
        <taxon>Hyphomicrobiales</taxon>
        <taxon>Devosiaceae</taxon>
        <taxon>Devosia</taxon>
    </lineage>
</organism>
<evidence type="ECO:0000313" key="2">
    <source>
        <dbReference type="EMBL" id="SFC49411.1"/>
    </source>
</evidence>
<dbReference type="STRING" id="728005.SAMN04488059_1064"/>
<dbReference type="NCBIfam" id="TIGR01764">
    <property type="entry name" value="excise"/>
    <property type="match status" value="1"/>
</dbReference>
<dbReference type="OrthoDB" id="7596920at2"/>
<feature type="domain" description="Helix-turn-helix" evidence="1">
    <location>
        <begin position="1"/>
        <end position="48"/>
    </location>
</feature>
<dbReference type="GO" id="GO:0003677">
    <property type="term" value="F:DNA binding"/>
    <property type="evidence" value="ECO:0007669"/>
    <property type="project" value="InterPro"/>
</dbReference>
<reference evidence="2 3" key="1">
    <citation type="submission" date="2016-10" db="EMBL/GenBank/DDBJ databases">
        <authorList>
            <person name="de Groot N.N."/>
        </authorList>
    </citation>
    <scope>NUCLEOTIDE SEQUENCE [LARGE SCALE GENOMIC DNA]</scope>
    <source>
        <strain evidence="2 3">CGMCC 1.10210</strain>
    </source>
</reference>
<dbReference type="EMBL" id="FOMB01000006">
    <property type="protein sequence ID" value="SFC49411.1"/>
    <property type="molecule type" value="Genomic_DNA"/>
</dbReference>
<dbReference type="Pfam" id="PF12728">
    <property type="entry name" value="HTH_17"/>
    <property type="match status" value="1"/>
</dbReference>